<dbReference type="AlphaFoldDB" id="A0A974XY72"/>
<evidence type="ECO:0000313" key="1">
    <source>
        <dbReference type="EMBL" id="QSX77803.1"/>
    </source>
</evidence>
<name>A0A974XY72_9GAMM</name>
<evidence type="ECO:0000313" key="2">
    <source>
        <dbReference type="Proteomes" id="UP000639274"/>
    </source>
</evidence>
<proteinExistence type="predicted"/>
<protein>
    <submittedName>
        <fullName evidence="1">Uncharacterized protein</fullName>
    </submittedName>
</protein>
<sequence>MVPLDRYIDTFAHVARHRLALQPWHDIEPALAETWEQLREPGSPGWEDVAPLVRSEASSAANDAG</sequence>
<gene>
    <name evidence="1" type="ORF">I8J32_013880</name>
</gene>
<accession>A0A974XY72</accession>
<dbReference type="RefSeq" id="WP_200615656.1">
    <property type="nucleotide sequence ID" value="NZ_CP071518.1"/>
</dbReference>
<keyword evidence="2" id="KW-1185">Reference proteome</keyword>
<dbReference type="Proteomes" id="UP000639274">
    <property type="component" value="Chromosome"/>
</dbReference>
<reference evidence="1 2" key="1">
    <citation type="submission" date="2021-03" db="EMBL/GenBank/DDBJ databases">
        <title>Lysobacter sp. nov. isolated from soil of gangwondo yeongwol, south Korea.</title>
        <authorList>
            <person name="Kim K.R."/>
            <person name="Kim K.H."/>
            <person name="Jeon C.O."/>
        </authorList>
    </citation>
    <scope>NUCLEOTIDE SEQUENCE [LARGE SCALE GENOMIC DNA]</scope>
    <source>
        <strain evidence="1 2">R19</strain>
    </source>
</reference>
<organism evidence="1 2">
    <name type="scientific">Agrilutibacter solisilvae</name>
    <dbReference type="NCBI Taxonomy" id="2763317"/>
    <lineage>
        <taxon>Bacteria</taxon>
        <taxon>Pseudomonadati</taxon>
        <taxon>Pseudomonadota</taxon>
        <taxon>Gammaproteobacteria</taxon>
        <taxon>Lysobacterales</taxon>
        <taxon>Lysobacteraceae</taxon>
        <taxon>Agrilutibacter</taxon>
    </lineage>
</organism>
<dbReference type="KEGG" id="lsf:I8J32_013880"/>
<dbReference type="EMBL" id="CP071518">
    <property type="protein sequence ID" value="QSX77803.1"/>
    <property type="molecule type" value="Genomic_DNA"/>
</dbReference>